<accession>A0A5J5CP89</accession>
<comment type="caution">
    <text evidence="1">The sequence shown here is derived from an EMBL/GenBank/DDBJ whole genome shotgun (WGS) entry which is preliminary data.</text>
</comment>
<protein>
    <submittedName>
        <fullName evidence="1">Uncharacterized protein</fullName>
    </submittedName>
</protein>
<keyword evidence="2" id="KW-1185">Reference proteome</keyword>
<gene>
    <name evidence="1" type="ORF">FQN60_006216</name>
</gene>
<dbReference type="EMBL" id="VOFY01000019">
    <property type="protein sequence ID" value="KAA8582545.1"/>
    <property type="molecule type" value="Genomic_DNA"/>
</dbReference>
<reference evidence="1 2" key="1">
    <citation type="submission" date="2019-08" db="EMBL/GenBank/DDBJ databases">
        <title>A chromosome-level genome assembly, high-density linkage maps, and genome scans reveal the genomic architecture of hybrid incompatibilities underlying speciation via character displacement in darters (Percidae: Etheostominae).</title>
        <authorList>
            <person name="Moran R.L."/>
            <person name="Catchen J.M."/>
            <person name="Fuller R.C."/>
        </authorList>
    </citation>
    <scope>NUCLEOTIDE SEQUENCE [LARGE SCALE GENOMIC DNA]</scope>
    <source>
        <strain evidence="1">EspeVRDwgs_2016</strain>
        <tissue evidence="1">Muscle</tissue>
    </source>
</reference>
<evidence type="ECO:0000313" key="2">
    <source>
        <dbReference type="Proteomes" id="UP000327493"/>
    </source>
</evidence>
<sequence>MMSPVKWYMLSGGAELETCCSRRSSIPHFEKHGPPVMMEGTGHSSKGILGVALGTRELPACP</sequence>
<dbReference type="AlphaFoldDB" id="A0A5J5CP89"/>
<name>A0A5J5CP89_9PERO</name>
<dbReference type="Proteomes" id="UP000327493">
    <property type="component" value="Chromosome 19"/>
</dbReference>
<evidence type="ECO:0000313" key="1">
    <source>
        <dbReference type="EMBL" id="KAA8582545.1"/>
    </source>
</evidence>
<proteinExistence type="predicted"/>
<organism evidence="1 2">
    <name type="scientific">Etheostoma spectabile</name>
    <name type="common">orangethroat darter</name>
    <dbReference type="NCBI Taxonomy" id="54343"/>
    <lineage>
        <taxon>Eukaryota</taxon>
        <taxon>Metazoa</taxon>
        <taxon>Chordata</taxon>
        <taxon>Craniata</taxon>
        <taxon>Vertebrata</taxon>
        <taxon>Euteleostomi</taxon>
        <taxon>Actinopterygii</taxon>
        <taxon>Neopterygii</taxon>
        <taxon>Teleostei</taxon>
        <taxon>Neoteleostei</taxon>
        <taxon>Acanthomorphata</taxon>
        <taxon>Eupercaria</taxon>
        <taxon>Perciformes</taxon>
        <taxon>Percoidei</taxon>
        <taxon>Percidae</taxon>
        <taxon>Etheostomatinae</taxon>
        <taxon>Etheostoma</taxon>
    </lineage>
</organism>